<name>A0A3B0YCA3_9ZZZZ</name>
<reference evidence="1" key="1">
    <citation type="submission" date="2018-06" db="EMBL/GenBank/DDBJ databases">
        <authorList>
            <person name="Zhirakovskaya E."/>
        </authorList>
    </citation>
    <scope>NUCLEOTIDE SEQUENCE</scope>
</reference>
<dbReference type="Pfam" id="PF02635">
    <property type="entry name" value="DsrE"/>
    <property type="match status" value="1"/>
</dbReference>
<protein>
    <submittedName>
        <fullName evidence="1">Uncharacterized protein</fullName>
    </submittedName>
</protein>
<dbReference type="InterPro" id="IPR027396">
    <property type="entry name" value="DsrEFH-like"/>
</dbReference>
<accession>A0A3B0YCA3</accession>
<dbReference type="SUPFAM" id="SSF75169">
    <property type="entry name" value="DsrEFH-like"/>
    <property type="match status" value="1"/>
</dbReference>
<dbReference type="PANTHER" id="PTHR34655:SF2">
    <property type="entry name" value="PEROXIREDOXIN FAMILY PROTEIN"/>
    <property type="match status" value="1"/>
</dbReference>
<dbReference type="AlphaFoldDB" id="A0A3B0YCA3"/>
<dbReference type="PANTHER" id="PTHR34655">
    <property type="entry name" value="CONSERVED WITHIN P. AEROPHILUM"/>
    <property type="match status" value="1"/>
</dbReference>
<dbReference type="Gene3D" id="3.40.1260.10">
    <property type="entry name" value="DsrEFH-like"/>
    <property type="match status" value="1"/>
</dbReference>
<evidence type="ECO:0000313" key="1">
    <source>
        <dbReference type="EMBL" id="VAW78485.1"/>
    </source>
</evidence>
<organism evidence="1">
    <name type="scientific">hydrothermal vent metagenome</name>
    <dbReference type="NCBI Taxonomy" id="652676"/>
    <lineage>
        <taxon>unclassified sequences</taxon>
        <taxon>metagenomes</taxon>
        <taxon>ecological metagenomes</taxon>
    </lineage>
</organism>
<gene>
    <name evidence="1" type="ORF">MNBD_GAMMA15-574</name>
</gene>
<dbReference type="InterPro" id="IPR003787">
    <property type="entry name" value="Sulphur_relay_DsrE/F-like"/>
</dbReference>
<sequence length="124" mass="13461">MAKKMLIMMTSGPDTPTRLETPFNQAMTAVALDAEEVVVLFTMEGTRLLKKGAAEKIFTRDGGPSVYEAIQTAKECDVKFFVCPSSLELHNLELEDCIPELDGAMGAAGYAAMGLQDDVVVFCY</sequence>
<proteinExistence type="predicted"/>
<dbReference type="EMBL" id="UOFN01000096">
    <property type="protein sequence ID" value="VAW78485.1"/>
    <property type="molecule type" value="Genomic_DNA"/>
</dbReference>